<reference evidence="1" key="1">
    <citation type="journal article" date="2021" name="Proc. Natl. Acad. Sci. U.S.A.">
        <title>A Catalog of Tens of Thousands of Viruses from Human Metagenomes Reveals Hidden Associations with Chronic Diseases.</title>
        <authorList>
            <person name="Tisza M.J."/>
            <person name="Buck C.B."/>
        </authorList>
    </citation>
    <scope>NUCLEOTIDE SEQUENCE</scope>
    <source>
        <strain evidence="1">CtGa111</strain>
    </source>
</reference>
<accession>A0A8S5VDN9</accession>
<protein>
    <submittedName>
        <fullName evidence="1">Uncharacterized protein</fullName>
    </submittedName>
</protein>
<evidence type="ECO:0000313" key="1">
    <source>
        <dbReference type="EMBL" id="DAG04882.1"/>
    </source>
</evidence>
<proteinExistence type="predicted"/>
<organism evidence="1">
    <name type="scientific">Siphoviridae sp. ctGa111</name>
    <dbReference type="NCBI Taxonomy" id="2825413"/>
    <lineage>
        <taxon>Viruses</taxon>
        <taxon>Duplodnaviria</taxon>
        <taxon>Heunggongvirae</taxon>
        <taxon>Uroviricota</taxon>
        <taxon>Caudoviricetes</taxon>
    </lineage>
</organism>
<dbReference type="EMBL" id="BK016245">
    <property type="protein sequence ID" value="DAG04882.1"/>
    <property type="molecule type" value="Genomic_DNA"/>
</dbReference>
<sequence>MVILIIVLYLIFVRCMLETTSIQTVKSKDM</sequence>
<name>A0A8S5VDN9_9CAUD</name>